<protein>
    <submittedName>
        <fullName evidence="1">Uncharacterized protein</fullName>
    </submittedName>
</protein>
<dbReference type="Proteomes" id="UP000000305">
    <property type="component" value="Unassembled WGS sequence"/>
</dbReference>
<dbReference type="AlphaFoldDB" id="E9I3C2"/>
<organism evidence="1 2">
    <name type="scientific">Daphnia pulex</name>
    <name type="common">Water flea</name>
    <dbReference type="NCBI Taxonomy" id="6669"/>
    <lineage>
        <taxon>Eukaryota</taxon>
        <taxon>Metazoa</taxon>
        <taxon>Ecdysozoa</taxon>
        <taxon>Arthropoda</taxon>
        <taxon>Crustacea</taxon>
        <taxon>Branchiopoda</taxon>
        <taxon>Diplostraca</taxon>
        <taxon>Cladocera</taxon>
        <taxon>Anomopoda</taxon>
        <taxon>Daphniidae</taxon>
        <taxon>Daphnia</taxon>
    </lineage>
</organism>
<dbReference type="InParanoid" id="E9I3C2"/>
<proteinExistence type="predicted"/>
<sequence length="106" mass="12059">MDEEAWPKNCHITPEIVDLEEIHAMVNNIDVDLEPCLSEAKSLASLVWAVADRLGRKPNTYDENEYKAAWIACVHIAQREYFRLEIAALERSQPLPRSSSLLKLAP</sequence>
<evidence type="ECO:0000313" key="1">
    <source>
        <dbReference type="EMBL" id="EFX61508.1"/>
    </source>
</evidence>
<gene>
    <name evidence="1" type="ORF">DAPPUDRAFT_339196</name>
</gene>
<evidence type="ECO:0000313" key="2">
    <source>
        <dbReference type="Proteomes" id="UP000000305"/>
    </source>
</evidence>
<dbReference type="HOGENOM" id="CLU_2225847_0_0_1"/>
<dbReference type="KEGG" id="dpx:DAPPUDRAFT_339196"/>
<accession>E9I3C2</accession>
<name>E9I3C2_DAPPU</name>
<dbReference type="EMBL" id="GL734480">
    <property type="protein sequence ID" value="EFX61508.1"/>
    <property type="molecule type" value="Genomic_DNA"/>
</dbReference>
<keyword evidence="2" id="KW-1185">Reference proteome</keyword>
<reference evidence="1 2" key="1">
    <citation type="journal article" date="2011" name="Science">
        <title>The ecoresponsive genome of Daphnia pulex.</title>
        <authorList>
            <person name="Colbourne J.K."/>
            <person name="Pfrender M.E."/>
            <person name="Gilbert D."/>
            <person name="Thomas W.K."/>
            <person name="Tucker A."/>
            <person name="Oakley T.H."/>
            <person name="Tokishita S."/>
            <person name="Aerts A."/>
            <person name="Arnold G.J."/>
            <person name="Basu M.K."/>
            <person name="Bauer D.J."/>
            <person name="Caceres C.E."/>
            <person name="Carmel L."/>
            <person name="Casola C."/>
            <person name="Choi J.H."/>
            <person name="Detter J.C."/>
            <person name="Dong Q."/>
            <person name="Dusheyko S."/>
            <person name="Eads B.D."/>
            <person name="Frohlich T."/>
            <person name="Geiler-Samerotte K.A."/>
            <person name="Gerlach D."/>
            <person name="Hatcher P."/>
            <person name="Jogdeo S."/>
            <person name="Krijgsveld J."/>
            <person name="Kriventseva E.V."/>
            <person name="Kultz D."/>
            <person name="Laforsch C."/>
            <person name="Lindquist E."/>
            <person name="Lopez J."/>
            <person name="Manak J.R."/>
            <person name="Muller J."/>
            <person name="Pangilinan J."/>
            <person name="Patwardhan R.P."/>
            <person name="Pitluck S."/>
            <person name="Pritham E.J."/>
            <person name="Rechtsteiner A."/>
            <person name="Rho M."/>
            <person name="Rogozin I.B."/>
            <person name="Sakarya O."/>
            <person name="Salamov A."/>
            <person name="Schaack S."/>
            <person name="Shapiro H."/>
            <person name="Shiga Y."/>
            <person name="Skalitzky C."/>
            <person name="Smith Z."/>
            <person name="Souvorov A."/>
            <person name="Sung W."/>
            <person name="Tang Z."/>
            <person name="Tsuchiya D."/>
            <person name="Tu H."/>
            <person name="Vos H."/>
            <person name="Wang M."/>
            <person name="Wolf Y.I."/>
            <person name="Yamagata H."/>
            <person name="Yamada T."/>
            <person name="Ye Y."/>
            <person name="Shaw J.R."/>
            <person name="Andrews J."/>
            <person name="Crease T.J."/>
            <person name="Tang H."/>
            <person name="Lucas S.M."/>
            <person name="Robertson H.M."/>
            <person name="Bork P."/>
            <person name="Koonin E.V."/>
            <person name="Zdobnov E.M."/>
            <person name="Grigoriev I.V."/>
            <person name="Lynch M."/>
            <person name="Boore J.L."/>
        </authorList>
    </citation>
    <scope>NUCLEOTIDE SEQUENCE [LARGE SCALE GENOMIC DNA]</scope>
</reference>